<evidence type="ECO:0000313" key="4">
    <source>
        <dbReference type="Proteomes" id="UP000836404"/>
    </source>
</evidence>
<comment type="caution">
    <text evidence="3">The sequence shown here is derived from an EMBL/GenBank/DDBJ whole genome shotgun (WGS) entry which is preliminary data.</text>
</comment>
<evidence type="ECO:0000256" key="2">
    <source>
        <dbReference type="SAM" id="SignalP"/>
    </source>
</evidence>
<feature type="compositionally biased region" description="Basic and acidic residues" evidence="1">
    <location>
        <begin position="177"/>
        <end position="187"/>
    </location>
</feature>
<keyword evidence="2" id="KW-0732">Signal</keyword>
<proteinExistence type="predicted"/>
<protein>
    <submittedName>
        <fullName evidence="3">Uncharacterized protein</fullName>
    </submittedName>
</protein>
<dbReference type="EMBL" id="CAJHJF010001530">
    <property type="protein sequence ID" value="CAD6918125.1"/>
    <property type="molecule type" value="Genomic_DNA"/>
</dbReference>
<reference evidence="3 4" key="1">
    <citation type="submission" date="2020-10" db="EMBL/GenBank/DDBJ databases">
        <authorList>
            <person name="Sedaghatjoo S."/>
        </authorList>
    </citation>
    <scope>NUCLEOTIDE SEQUENCE [LARGE SCALE GENOMIC DNA]</scope>
    <source>
        <strain evidence="3 4">LLFL</strain>
    </source>
</reference>
<dbReference type="AlphaFoldDB" id="A0A9N8LHC6"/>
<dbReference type="Proteomes" id="UP000836404">
    <property type="component" value="Unassembled WGS sequence"/>
</dbReference>
<name>A0A9N8LHC6_9BASI</name>
<evidence type="ECO:0000256" key="1">
    <source>
        <dbReference type="SAM" id="MobiDB-lite"/>
    </source>
</evidence>
<accession>A0A9N8LHC6</accession>
<feature type="signal peptide" evidence="2">
    <location>
        <begin position="1"/>
        <end position="21"/>
    </location>
</feature>
<feature type="region of interest" description="Disordered" evidence="1">
    <location>
        <begin position="157"/>
        <end position="266"/>
    </location>
</feature>
<sequence length="266" mass="27990">MKTVTATLALALAAAAASVSAAPVSRPAPSADAPQARDASGKAPIFLLASPEALLAHEEAVGLHARDFEEALAGRDANGNVPIILLANPGAEGLSSRDFDESLITRDADGKVPIILLANPGAAGLTARHFYHSGASWDESRRPIIIIVKEAGYADGERSSSDFEKYQDPNQAAHKKSSSDVKEDQDPSHVNFDPELDSDPNCKSDMVMESKIPTETPKKNGHPVWLPRSGSNDGPVILLAPTTEGVPHGERAVDSPSFDTEAHPLA</sequence>
<gene>
    <name evidence="3" type="ORF">JKILLFL_G378</name>
</gene>
<keyword evidence="4" id="KW-1185">Reference proteome</keyword>
<organism evidence="3 4">
    <name type="scientific">Tilletia laevis</name>
    <dbReference type="NCBI Taxonomy" id="157183"/>
    <lineage>
        <taxon>Eukaryota</taxon>
        <taxon>Fungi</taxon>
        <taxon>Dikarya</taxon>
        <taxon>Basidiomycota</taxon>
        <taxon>Ustilaginomycotina</taxon>
        <taxon>Exobasidiomycetes</taxon>
        <taxon>Tilletiales</taxon>
        <taxon>Tilletiaceae</taxon>
        <taxon>Tilletia</taxon>
    </lineage>
</organism>
<feature type="compositionally biased region" description="Basic and acidic residues" evidence="1">
    <location>
        <begin position="157"/>
        <end position="167"/>
    </location>
</feature>
<evidence type="ECO:0000313" key="3">
    <source>
        <dbReference type="EMBL" id="CAD6918125.1"/>
    </source>
</evidence>
<feature type="chain" id="PRO_5041154028" evidence="2">
    <location>
        <begin position="22"/>
        <end position="266"/>
    </location>
</feature>